<dbReference type="STRING" id="1842727.RD110_12675"/>
<feature type="transmembrane region" description="Helical" evidence="7">
    <location>
        <begin position="80"/>
        <end position="101"/>
    </location>
</feature>
<protein>
    <submittedName>
        <fullName evidence="8">DoxX family protein</fullName>
    </submittedName>
</protein>
<proteinExistence type="inferred from homology"/>
<dbReference type="EMBL" id="CP019236">
    <property type="protein sequence ID" value="APW37937.1"/>
    <property type="molecule type" value="Genomic_DNA"/>
</dbReference>
<dbReference type="PANTHER" id="PTHR33452">
    <property type="entry name" value="OXIDOREDUCTASE CATD-RELATED"/>
    <property type="match status" value="1"/>
</dbReference>
<keyword evidence="4 7" id="KW-0812">Transmembrane</keyword>
<evidence type="ECO:0000256" key="1">
    <source>
        <dbReference type="ARBA" id="ARBA00004651"/>
    </source>
</evidence>
<comment type="similarity">
    <text evidence="2">Belongs to the DoxX family.</text>
</comment>
<feature type="transmembrane region" description="Helical" evidence="7">
    <location>
        <begin position="21"/>
        <end position="46"/>
    </location>
</feature>
<feature type="transmembrane region" description="Helical" evidence="7">
    <location>
        <begin position="52"/>
        <end position="73"/>
    </location>
</feature>
<evidence type="ECO:0000256" key="3">
    <source>
        <dbReference type="ARBA" id="ARBA00022475"/>
    </source>
</evidence>
<dbReference type="PANTHER" id="PTHR33452:SF1">
    <property type="entry name" value="INNER MEMBRANE PROTEIN YPHA-RELATED"/>
    <property type="match status" value="1"/>
</dbReference>
<dbReference type="AlphaFoldDB" id="A0A1P8JW10"/>
<evidence type="ECO:0000256" key="6">
    <source>
        <dbReference type="ARBA" id="ARBA00023136"/>
    </source>
</evidence>
<name>A0A1P8JW10_9BURK</name>
<evidence type="ECO:0000256" key="5">
    <source>
        <dbReference type="ARBA" id="ARBA00022989"/>
    </source>
</evidence>
<dbReference type="KEGG" id="rhy:RD110_12675"/>
<keyword evidence="3" id="KW-1003">Cell membrane</keyword>
<evidence type="ECO:0000313" key="9">
    <source>
        <dbReference type="Proteomes" id="UP000186609"/>
    </source>
</evidence>
<comment type="subcellular location">
    <subcellularLocation>
        <location evidence="1">Cell membrane</location>
        <topology evidence="1">Multi-pass membrane protein</topology>
    </subcellularLocation>
</comment>
<organism evidence="8 9">
    <name type="scientific">Rhodoferax koreensis</name>
    <dbReference type="NCBI Taxonomy" id="1842727"/>
    <lineage>
        <taxon>Bacteria</taxon>
        <taxon>Pseudomonadati</taxon>
        <taxon>Pseudomonadota</taxon>
        <taxon>Betaproteobacteria</taxon>
        <taxon>Burkholderiales</taxon>
        <taxon>Comamonadaceae</taxon>
        <taxon>Rhodoferax</taxon>
    </lineage>
</organism>
<accession>A0A1P8JW10</accession>
<dbReference type="GO" id="GO:0005886">
    <property type="term" value="C:plasma membrane"/>
    <property type="evidence" value="ECO:0007669"/>
    <property type="project" value="UniProtKB-SubCell"/>
</dbReference>
<keyword evidence="5 7" id="KW-1133">Transmembrane helix</keyword>
<evidence type="ECO:0000256" key="7">
    <source>
        <dbReference type="SAM" id="Phobius"/>
    </source>
</evidence>
<dbReference type="InterPro" id="IPR032808">
    <property type="entry name" value="DoxX"/>
</dbReference>
<evidence type="ECO:0000256" key="2">
    <source>
        <dbReference type="ARBA" id="ARBA00006679"/>
    </source>
</evidence>
<dbReference type="Proteomes" id="UP000186609">
    <property type="component" value="Chromosome"/>
</dbReference>
<sequence length="139" mass="14642">MASTTPITNPAQDSMALIGRILIAALFIPAGWSKLMGFAGTVGYITSVGLPLPQVAAAIAVIVELGLGILLLVGYKTRIVALIMAIFTVATAVFFHNYWAMPADKVMANQMNFFKNLAIAGGMLAFASFGAGRFSVDKQ</sequence>
<evidence type="ECO:0000313" key="8">
    <source>
        <dbReference type="EMBL" id="APW37937.1"/>
    </source>
</evidence>
<evidence type="ECO:0000256" key="4">
    <source>
        <dbReference type="ARBA" id="ARBA00022692"/>
    </source>
</evidence>
<dbReference type="Pfam" id="PF07681">
    <property type="entry name" value="DoxX"/>
    <property type="match status" value="1"/>
</dbReference>
<dbReference type="InterPro" id="IPR051907">
    <property type="entry name" value="DoxX-like_oxidoreductase"/>
</dbReference>
<dbReference type="OrthoDB" id="9792760at2"/>
<keyword evidence="6 7" id="KW-0472">Membrane</keyword>
<dbReference type="RefSeq" id="WP_076199816.1">
    <property type="nucleotide sequence ID" value="NZ_CP019236.1"/>
</dbReference>
<gene>
    <name evidence="8" type="ORF">RD110_12675</name>
</gene>
<keyword evidence="9" id="KW-1185">Reference proteome</keyword>
<reference evidence="8 9" key="1">
    <citation type="submission" date="2017-01" db="EMBL/GenBank/DDBJ databases">
        <authorList>
            <person name="Mah S.A."/>
            <person name="Swanson W.J."/>
            <person name="Moy G.W."/>
            <person name="Vacquier V.D."/>
        </authorList>
    </citation>
    <scope>NUCLEOTIDE SEQUENCE [LARGE SCALE GENOMIC DNA]</scope>
    <source>
        <strain evidence="8 9">DCY110</strain>
    </source>
</reference>
<feature type="transmembrane region" description="Helical" evidence="7">
    <location>
        <begin position="113"/>
        <end position="136"/>
    </location>
</feature>